<evidence type="ECO:0000256" key="3">
    <source>
        <dbReference type="ARBA" id="ARBA00022692"/>
    </source>
</evidence>
<feature type="transmembrane region" description="Helical" evidence="12">
    <location>
        <begin position="333"/>
        <end position="355"/>
    </location>
</feature>
<evidence type="ECO:0000256" key="4">
    <source>
        <dbReference type="ARBA" id="ARBA00022989"/>
    </source>
</evidence>
<feature type="transmembrane region" description="Helical" evidence="12">
    <location>
        <begin position="427"/>
        <end position="444"/>
    </location>
</feature>
<keyword evidence="10" id="KW-0129">CBS domain</keyword>
<feature type="transmembrane region" description="Helical" evidence="12">
    <location>
        <begin position="396"/>
        <end position="421"/>
    </location>
</feature>
<keyword evidence="5" id="KW-0406">Ion transport</keyword>
<feature type="region of interest" description="Disordered" evidence="11">
    <location>
        <begin position="633"/>
        <end position="657"/>
    </location>
</feature>
<dbReference type="Gene3D" id="3.10.580.10">
    <property type="entry name" value="CBS-domain"/>
    <property type="match status" value="1"/>
</dbReference>
<comment type="subcellular location">
    <subcellularLocation>
        <location evidence="1">Membrane</location>
        <topology evidence="1">Multi-pass membrane protein</topology>
    </subcellularLocation>
</comment>
<dbReference type="PANTHER" id="PTHR43427">
    <property type="entry name" value="CHLORIDE CHANNEL PROTEIN CLC-E"/>
    <property type="match status" value="1"/>
</dbReference>
<dbReference type="Pfam" id="PF00571">
    <property type="entry name" value="CBS"/>
    <property type="match status" value="1"/>
</dbReference>
<dbReference type="SUPFAM" id="SSF54631">
    <property type="entry name" value="CBS-domain pair"/>
    <property type="match status" value="1"/>
</dbReference>
<sequence length="685" mass="71626">MPASPQTVGPTLPNAADSAAPAKPLRLSAVLTRFQPTPDSRLLGLALLIGTGAGLGVVTFRYLIHLVNQLMLGRVAGVLSVWGHWTLALLPILGGLLVGGLRWGVQGFGPGLSALMETVQGGKELAPLKPVSKMVAAAVSLGSGASLGPEGPSVEIGANFSLLLGQALKVSQARQLLLLGAGAAAGLAAGFNAPIAGVFFALEVVLGSLFAPSSASVVLLSAVVAAWIAQIGLGAKPAFALPAYEVRSLLELPLYVGLGVFASLVSILYRQAMAIAQQAFQGQLPGTQWLAKIPNPLHPVLGGIAVGAVALWFPQILGVGYETIESILQDVQFPLRMVIALLGLKLVMTAVSFGSGFVGGVFAPALFLGASLGLVYGKTLAIALPVLHPYMASPPAYAMVGMAAVLAGSVRAPLTSILLLFELTQDYRIILPLMSAVGLSIWLVETLQPTKLMDSDGEQQEAPEETIAGISVPASLLVVDALQPIALKLSANLLLAQAARTLIDQRATCALVMDNLAGLDNVDHLNNLDYLGGDETLVGILTLRDINRLILKAEEAPDLLQQPIRDLCTTHVLFAYSDETVKEAIARMGTRGLHQIPVVERDHPTHVIGLLTEESITTAARLARITKALGDSEESSEDFQADLAERNGKAIAPPEEKIEIESQILPNSLTVDDSLDAESLGKVRS</sequence>
<evidence type="ECO:0000256" key="1">
    <source>
        <dbReference type="ARBA" id="ARBA00004141"/>
    </source>
</evidence>
<dbReference type="PROSITE" id="PS51371">
    <property type="entry name" value="CBS"/>
    <property type="match status" value="1"/>
</dbReference>
<dbReference type="InterPro" id="IPR046342">
    <property type="entry name" value="CBS_dom_sf"/>
</dbReference>
<dbReference type="InterPro" id="IPR000644">
    <property type="entry name" value="CBS_dom"/>
</dbReference>
<dbReference type="InterPro" id="IPR014743">
    <property type="entry name" value="Cl-channel_core"/>
</dbReference>
<protein>
    <submittedName>
        <fullName evidence="14">Chloride channel protein</fullName>
    </submittedName>
</protein>
<dbReference type="SUPFAM" id="SSF81340">
    <property type="entry name" value="Clc chloride channel"/>
    <property type="match status" value="1"/>
</dbReference>
<reference evidence="14 15" key="1">
    <citation type="submission" date="2020-05" db="EMBL/GenBank/DDBJ databases">
        <title>Complete genome sequence of of a novel Thermoleptolyngbya strain isolated from hot springs of Ganzi, Sichuan China.</title>
        <authorList>
            <person name="Tang J."/>
            <person name="Daroch M."/>
            <person name="Li L."/>
            <person name="Waleron K."/>
            <person name="Waleron M."/>
            <person name="Waleron M."/>
        </authorList>
    </citation>
    <scope>NUCLEOTIDE SEQUENCE [LARGE SCALE GENOMIC DNA]</scope>
    <source>
        <strain evidence="14 15">PKUAC-SCTA183</strain>
    </source>
</reference>
<organism evidence="14 15">
    <name type="scientific">Thermoleptolyngbya sichuanensis A183</name>
    <dbReference type="NCBI Taxonomy" id="2737172"/>
    <lineage>
        <taxon>Bacteria</taxon>
        <taxon>Bacillati</taxon>
        <taxon>Cyanobacteriota</taxon>
        <taxon>Cyanophyceae</taxon>
        <taxon>Oculatellales</taxon>
        <taxon>Oculatellaceae</taxon>
        <taxon>Thermoleptolyngbya</taxon>
        <taxon>Thermoleptolyngbya sichuanensis</taxon>
    </lineage>
</organism>
<evidence type="ECO:0000259" key="13">
    <source>
        <dbReference type="PROSITE" id="PS51371"/>
    </source>
</evidence>
<dbReference type="AlphaFoldDB" id="A0A6M8BD27"/>
<accession>A0A6M8BD27</accession>
<proteinExistence type="predicted"/>
<dbReference type="CDD" id="cd00400">
    <property type="entry name" value="Voltage_gated_ClC"/>
    <property type="match status" value="1"/>
</dbReference>
<feature type="domain" description="CBS" evidence="13">
    <location>
        <begin position="568"/>
        <end position="632"/>
    </location>
</feature>
<feature type="transmembrane region" description="Helical" evidence="12">
    <location>
        <begin position="176"/>
        <end position="202"/>
    </location>
</feature>
<gene>
    <name evidence="14" type="ORF">HPC62_19055</name>
</gene>
<dbReference type="Gene3D" id="1.10.3080.10">
    <property type="entry name" value="Clc chloride channel"/>
    <property type="match status" value="1"/>
</dbReference>
<dbReference type="KEGG" id="theu:HPC62_19055"/>
<feature type="transmembrane region" description="Helical" evidence="12">
    <location>
        <begin position="361"/>
        <end position="384"/>
    </location>
</feature>
<keyword evidence="2" id="KW-0813">Transport</keyword>
<feature type="transmembrane region" description="Helical" evidence="12">
    <location>
        <begin position="214"/>
        <end position="233"/>
    </location>
</feature>
<keyword evidence="4 12" id="KW-1133">Transmembrane helix</keyword>
<evidence type="ECO:0000256" key="9">
    <source>
        <dbReference type="ARBA" id="ARBA00023303"/>
    </source>
</evidence>
<dbReference type="InterPro" id="IPR050368">
    <property type="entry name" value="ClC-type_chloride_channel"/>
</dbReference>
<evidence type="ECO:0000313" key="14">
    <source>
        <dbReference type="EMBL" id="QKD84012.1"/>
    </source>
</evidence>
<name>A0A6M8BD27_9CYAN</name>
<dbReference type="PRINTS" id="PR00762">
    <property type="entry name" value="CLCHANNEL"/>
</dbReference>
<keyword evidence="8" id="KW-0868">Chloride</keyword>
<evidence type="ECO:0000256" key="2">
    <source>
        <dbReference type="ARBA" id="ARBA00022448"/>
    </source>
</evidence>
<dbReference type="Proteomes" id="UP000505210">
    <property type="component" value="Chromosome"/>
</dbReference>
<dbReference type="GO" id="GO:0005254">
    <property type="term" value="F:chloride channel activity"/>
    <property type="evidence" value="ECO:0007669"/>
    <property type="project" value="UniProtKB-KW"/>
</dbReference>
<evidence type="ECO:0000313" key="15">
    <source>
        <dbReference type="Proteomes" id="UP000505210"/>
    </source>
</evidence>
<evidence type="ECO:0000256" key="12">
    <source>
        <dbReference type="SAM" id="Phobius"/>
    </source>
</evidence>
<dbReference type="RefSeq" id="WP_172358081.1">
    <property type="nucleotide sequence ID" value="NZ_CP053661.1"/>
</dbReference>
<dbReference type="SMART" id="SM00116">
    <property type="entry name" value="CBS"/>
    <property type="match status" value="2"/>
</dbReference>
<keyword evidence="3 12" id="KW-0812">Transmembrane</keyword>
<dbReference type="PANTHER" id="PTHR43427:SF6">
    <property type="entry name" value="CHLORIDE CHANNEL PROTEIN CLC-E"/>
    <property type="match status" value="1"/>
</dbReference>
<evidence type="ECO:0000256" key="5">
    <source>
        <dbReference type="ARBA" id="ARBA00023065"/>
    </source>
</evidence>
<evidence type="ECO:0000256" key="7">
    <source>
        <dbReference type="ARBA" id="ARBA00023173"/>
    </source>
</evidence>
<feature type="transmembrane region" description="Helical" evidence="12">
    <location>
        <begin position="84"/>
        <end position="105"/>
    </location>
</feature>
<evidence type="ECO:0000256" key="6">
    <source>
        <dbReference type="ARBA" id="ARBA00023136"/>
    </source>
</evidence>
<feature type="compositionally biased region" description="Basic and acidic residues" evidence="11">
    <location>
        <begin position="643"/>
        <end position="657"/>
    </location>
</feature>
<keyword evidence="9" id="KW-0407">Ion channel</keyword>
<keyword evidence="15" id="KW-1185">Reference proteome</keyword>
<keyword evidence="7" id="KW-0869">Chloride channel</keyword>
<evidence type="ECO:0000256" key="11">
    <source>
        <dbReference type="SAM" id="MobiDB-lite"/>
    </source>
</evidence>
<keyword evidence="6 12" id="KW-0472">Membrane</keyword>
<dbReference type="GO" id="GO:0034707">
    <property type="term" value="C:chloride channel complex"/>
    <property type="evidence" value="ECO:0007669"/>
    <property type="project" value="UniProtKB-KW"/>
</dbReference>
<feature type="transmembrane region" description="Helical" evidence="12">
    <location>
        <begin position="254"/>
        <end position="280"/>
    </location>
</feature>
<dbReference type="Pfam" id="PF00654">
    <property type="entry name" value="Voltage_CLC"/>
    <property type="match status" value="1"/>
</dbReference>
<dbReference type="InterPro" id="IPR001807">
    <property type="entry name" value="ClC"/>
</dbReference>
<feature type="transmembrane region" description="Helical" evidence="12">
    <location>
        <begin position="42"/>
        <end position="64"/>
    </location>
</feature>
<feature type="transmembrane region" description="Helical" evidence="12">
    <location>
        <begin position="300"/>
        <end position="321"/>
    </location>
</feature>
<dbReference type="EMBL" id="CP053661">
    <property type="protein sequence ID" value="QKD84012.1"/>
    <property type="molecule type" value="Genomic_DNA"/>
</dbReference>
<evidence type="ECO:0000256" key="10">
    <source>
        <dbReference type="PROSITE-ProRule" id="PRU00703"/>
    </source>
</evidence>
<evidence type="ECO:0000256" key="8">
    <source>
        <dbReference type="ARBA" id="ARBA00023214"/>
    </source>
</evidence>